<dbReference type="AlphaFoldDB" id="A0A3N4K864"/>
<organism evidence="2 3">
    <name type="scientific">Morchella conica CCBAS932</name>
    <dbReference type="NCBI Taxonomy" id="1392247"/>
    <lineage>
        <taxon>Eukaryota</taxon>
        <taxon>Fungi</taxon>
        <taxon>Dikarya</taxon>
        <taxon>Ascomycota</taxon>
        <taxon>Pezizomycotina</taxon>
        <taxon>Pezizomycetes</taxon>
        <taxon>Pezizales</taxon>
        <taxon>Morchellaceae</taxon>
        <taxon>Morchella</taxon>
    </lineage>
</organism>
<dbReference type="Proteomes" id="UP000277580">
    <property type="component" value="Unassembled WGS sequence"/>
</dbReference>
<proteinExistence type="predicted"/>
<keyword evidence="1" id="KW-1133">Transmembrane helix</keyword>
<accession>A0A3N4K864</accession>
<feature type="transmembrane region" description="Helical" evidence="1">
    <location>
        <begin position="67"/>
        <end position="85"/>
    </location>
</feature>
<keyword evidence="3" id="KW-1185">Reference proteome</keyword>
<dbReference type="STRING" id="1392247.A0A3N4K864"/>
<gene>
    <name evidence="2" type="ORF">P167DRAFT_497343</name>
</gene>
<dbReference type="InParanoid" id="A0A3N4K864"/>
<reference evidence="2 3" key="1">
    <citation type="journal article" date="2018" name="Nat. Ecol. Evol.">
        <title>Pezizomycetes genomes reveal the molecular basis of ectomycorrhizal truffle lifestyle.</title>
        <authorList>
            <person name="Murat C."/>
            <person name="Payen T."/>
            <person name="Noel B."/>
            <person name="Kuo A."/>
            <person name="Morin E."/>
            <person name="Chen J."/>
            <person name="Kohler A."/>
            <person name="Krizsan K."/>
            <person name="Balestrini R."/>
            <person name="Da Silva C."/>
            <person name="Montanini B."/>
            <person name="Hainaut M."/>
            <person name="Levati E."/>
            <person name="Barry K.W."/>
            <person name="Belfiori B."/>
            <person name="Cichocki N."/>
            <person name="Clum A."/>
            <person name="Dockter R.B."/>
            <person name="Fauchery L."/>
            <person name="Guy J."/>
            <person name="Iotti M."/>
            <person name="Le Tacon F."/>
            <person name="Lindquist E.A."/>
            <person name="Lipzen A."/>
            <person name="Malagnac F."/>
            <person name="Mello A."/>
            <person name="Molinier V."/>
            <person name="Miyauchi S."/>
            <person name="Poulain J."/>
            <person name="Riccioni C."/>
            <person name="Rubini A."/>
            <person name="Sitrit Y."/>
            <person name="Splivallo R."/>
            <person name="Traeger S."/>
            <person name="Wang M."/>
            <person name="Zifcakova L."/>
            <person name="Wipf D."/>
            <person name="Zambonelli A."/>
            <person name="Paolocci F."/>
            <person name="Nowrousian M."/>
            <person name="Ottonello S."/>
            <person name="Baldrian P."/>
            <person name="Spatafora J.W."/>
            <person name="Henrissat B."/>
            <person name="Nagy L.G."/>
            <person name="Aury J.M."/>
            <person name="Wincker P."/>
            <person name="Grigoriev I.V."/>
            <person name="Bonfante P."/>
            <person name="Martin F.M."/>
        </authorList>
    </citation>
    <scope>NUCLEOTIDE SEQUENCE [LARGE SCALE GENOMIC DNA]</scope>
    <source>
        <strain evidence="2 3">CCBAS932</strain>
    </source>
</reference>
<dbReference type="PANTHER" id="PTHR35043">
    <property type="entry name" value="TRANSCRIPTION FACTOR DOMAIN-CONTAINING PROTEIN"/>
    <property type="match status" value="1"/>
</dbReference>
<sequence length="111" mass="13131">MLLCAYGAIHCAAWNFYFPTVIEMLLWRGVCLALICLPFIPLLHAFFFKLPYINRVEERTVDRLNKLTGKLISFFIFLCRLYIMIEPFVSSRHLPANAYRTVAWESFWPHL</sequence>
<name>A0A3N4K864_9PEZI</name>
<protein>
    <submittedName>
        <fullName evidence="2">Uncharacterized protein</fullName>
    </submittedName>
</protein>
<evidence type="ECO:0000256" key="1">
    <source>
        <dbReference type="SAM" id="Phobius"/>
    </source>
</evidence>
<evidence type="ECO:0000313" key="3">
    <source>
        <dbReference type="Proteomes" id="UP000277580"/>
    </source>
</evidence>
<dbReference type="OrthoDB" id="9451547at2759"/>
<dbReference type="PANTHER" id="PTHR35043:SF7">
    <property type="entry name" value="TRANSCRIPTION FACTOR DOMAIN-CONTAINING PROTEIN"/>
    <property type="match status" value="1"/>
</dbReference>
<evidence type="ECO:0000313" key="2">
    <source>
        <dbReference type="EMBL" id="RPB06603.1"/>
    </source>
</evidence>
<feature type="transmembrane region" description="Helical" evidence="1">
    <location>
        <begin position="25"/>
        <end position="47"/>
    </location>
</feature>
<keyword evidence="1" id="KW-0472">Membrane</keyword>
<keyword evidence="1" id="KW-0812">Transmembrane</keyword>
<dbReference type="EMBL" id="ML119267">
    <property type="protein sequence ID" value="RPB06603.1"/>
    <property type="molecule type" value="Genomic_DNA"/>
</dbReference>